<feature type="compositionally biased region" description="Pro residues" evidence="2">
    <location>
        <begin position="707"/>
        <end position="723"/>
    </location>
</feature>
<feature type="region of interest" description="Disordered" evidence="2">
    <location>
        <begin position="1354"/>
        <end position="1417"/>
    </location>
</feature>
<feature type="compositionally biased region" description="Polar residues" evidence="2">
    <location>
        <begin position="1110"/>
        <end position="1139"/>
    </location>
</feature>
<feature type="compositionally biased region" description="Basic and acidic residues" evidence="2">
    <location>
        <begin position="1235"/>
        <end position="1280"/>
    </location>
</feature>
<feature type="domain" description="Scaffolding anchor of CK1" evidence="3">
    <location>
        <begin position="16"/>
        <end position="271"/>
    </location>
</feature>
<feature type="compositionally biased region" description="Low complexity" evidence="2">
    <location>
        <begin position="739"/>
        <end position="767"/>
    </location>
</feature>
<evidence type="ECO:0000313" key="4">
    <source>
        <dbReference type="Ensembl" id="ENSCSEP00000028181.1"/>
    </source>
</evidence>
<feature type="compositionally biased region" description="Polar residues" evidence="2">
    <location>
        <begin position="1032"/>
        <end position="1049"/>
    </location>
</feature>
<feature type="compositionally biased region" description="Polar residues" evidence="2">
    <location>
        <begin position="531"/>
        <end position="545"/>
    </location>
</feature>
<feature type="region of interest" description="Disordered" evidence="2">
    <location>
        <begin position="1024"/>
        <end position="1145"/>
    </location>
</feature>
<dbReference type="GeneTree" id="ENSGT00940000157932"/>
<feature type="compositionally biased region" description="Basic and acidic residues" evidence="2">
    <location>
        <begin position="436"/>
        <end position="465"/>
    </location>
</feature>
<dbReference type="GO" id="GO:0007165">
    <property type="term" value="P:signal transduction"/>
    <property type="evidence" value="ECO:0007669"/>
    <property type="project" value="TreeGrafter"/>
</dbReference>
<feature type="region of interest" description="Disordered" evidence="2">
    <location>
        <begin position="319"/>
        <end position="359"/>
    </location>
</feature>
<feature type="compositionally biased region" description="Low complexity" evidence="2">
    <location>
        <begin position="775"/>
        <end position="786"/>
    </location>
</feature>
<feature type="region of interest" description="Disordered" evidence="2">
    <location>
        <begin position="433"/>
        <end position="788"/>
    </location>
</feature>
<sequence length="1517" mass="165408">MALSQIQCLDDNHVNPRTHESKPEFLYCEDQRLALETLLCDGREAFGKFMQERGLRGFLSDPELETITGTVEPFDPNSDLFPGNPAEDEPPLSLHYWPDLSDTSVPNMDLGWPDSEAYRGVTRATVYTQPPLDGQTHIKEVVRKMIAQAQKVIAVVMDVFTDVDIFRILLEHTNLPHFVSMCRRANMHTGHLKHLRVRCTVGGEFCTRSCTKVKGQLGHRFMFLDGDKAVSGSYGFTWMASRLDRNLITVVTGQAVDAFDRLFRVLYVTSSSVDLRQMATDQEPEPEPLPQPAAVAPPSAADTRKLYNPKYALLASCNLVPSTPQKPSSPESSKNPDDKKNRKKRSSKDTVQEDPPLHPGLVNLEKAYLIPYLPTWPEPDPPSDVIGFINIRDPRKPTQVHLQRSEMFETSQAVRFSSPFTKPKEVLPEVAQPREITPKPERFNKLLTRQKEPTAVKPTVDKDQSTELQPEPCEIKTKKAPVQRTDEPDQTVKSEHELHLNTTTKPGAKSPSQSSSNTTTPSNSITSLNTQKVTTNTPKPSTSMSELNTEEEPETNLDETQSAVVNHSLKSNCSNDSVSQVDSKTQTGHTRPSDSSTDITSDVEVVQTQISTSSDSPVQSQSDRSPPLSENNNIELYKTNSDVCCTAPSTSFTNSGPPHDSSPLNPALPSSPDPPLPPSSTNPALPSSPTPDPPLPPSSTSSSSTLIPPPSSPSPTPDPPLPPSSTSSSSTLIPPPSSSSPTSDPPVTSSPTSLSSTLVPPTTFPSSTPDPPISSPSSLSPTLTAPVPKPRTVQLVIKDGSATDIQALPEIRVVRRSDSVESTEPAVVTTKAEAADLVQIESKTEPTETEAQAPENSEGRIEAPDDSGMRDNNIQTLNQEQNETPANPETEEAGAVGPPDDTAVTVTPAGTNPEPQTDALTLEESKIERYTNHDVSQEVSESKNVSSSDSETPPGTKIPCVDAALTDIKASEEIVDCQFANQTNDKHTKVSHCKTYHARAHEPQRILYCESSPTVVDVDSITMSPESRKSINTDGSSQHVNVTPQSNPNIVKGEGLVSGATQESQHIPQVQQNSHPHERPRNLHLTDTHMSDLHSSSADTDSEHRIPLVSSPTPTNDLQTRNSDPQQHTPDFQTPTTDISDGYLSPMDDSTLSTTSEEYYECSDSPVHDSVFDQEGLHHHGLTVDCDSVVHTNATNSSLHINNTNWASTADMMNSSRETQILSRHSKVSASSLLEKAEMEKERRARYKDRTQQSERGMKQNVVERDSQKTERRCSDEIKATTDQPKQEQGLTETAAKGKEAQPAAAKKNSLLNRSPAQRLVDGGVTQGEIITNSTDAKRTFSGGLKFSTNRLRQDKKKVVSEVASRPSDVDSSRETVRHKLLDCHSKPPLGPLQDSPAFRKPPSRPPPLSLGVGGSTAGQINVSHGQQSPVSPQSPAVDTRMRARHSPKAQTFPHFQKQDMSVGEAHRQDEERAPFTLTFSKLYNLKGLKNRVNQLPGQNRGGGGSSPPVQGHKSTG</sequence>
<feature type="compositionally biased region" description="Basic and acidic residues" evidence="2">
    <location>
        <begin position="484"/>
        <end position="499"/>
    </location>
</feature>
<organism evidence="4 5">
    <name type="scientific">Cynoglossus semilaevis</name>
    <name type="common">Tongue sole</name>
    <dbReference type="NCBI Taxonomy" id="244447"/>
    <lineage>
        <taxon>Eukaryota</taxon>
        <taxon>Metazoa</taxon>
        <taxon>Chordata</taxon>
        <taxon>Craniata</taxon>
        <taxon>Vertebrata</taxon>
        <taxon>Euteleostomi</taxon>
        <taxon>Actinopterygii</taxon>
        <taxon>Neopterygii</taxon>
        <taxon>Teleostei</taxon>
        <taxon>Neoteleostei</taxon>
        <taxon>Acanthomorphata</taxon>
        <taxon>Carangaria</taxon>
        <taxon>Pleuronectiformes</taxon>
        <taxon>Pleuronectoidei</taxon>
        <taxon>Cynoglossidae</taxon>
        <taxon>Cynoglossinae</taxon>
        <taxon>Cynoglossus</taxon>
    </lineage>
</organism>
<feature type="compositionally biased region" description="Basic and acidic residues" evidence="2">
    <location>
        <begin position="923"/>
        <end position="936"/>
    </location>
</feature>
<feature type="compositionally biased region" description="Polar residues" evidence="2">
    <location>
        <begin position="1223"/>
        <end position="1232"/>
    </location>
</feature>
<reference evidence="4 5" key="1">
    <citation type="journal article" date="2014" name="Nat. Genet.">
        <title>Whole-genome sequence of a flatfish provides insights into ZW sex chromosome evolution and adaptation to a benthic lifestyle.</title>
        <authorList>
            <person name="Chen S."/>
            <person name="Zhang G."/>
            <person name="Shao C."/>
            <person name="Huang Q."/>
            <person name="Liu G."/>
            <person name="Zhang P."/>
            <person name="Song W."/>
            <person name="An N."/>
            <person name="Chalopin D."/>
            <person name="Volff J.N."/>
            <person name="Hong Y."/>
            <person name="Li Q."/>
            <person name="Sha Z."/>
            <person name="Zhou H."/>
            <person name="Xie M."/>
            <person name="Yu Q."/>
            <person name="Liu Y."/>
            <person name="Xiang H."/>
            <person name="Wang N."/>
            <person name="Wu K."/>
            <person name="Yang C."/>
            <person name="Zhou Q."/>
            <person name="Liao X."/>
            <person name="Yang L."/>
            <person name="Hu Q."/>
            <person name="Zhang J."/>
            <person name="Meng L."/>
            <person name="Jin L."/>
            <person name="Tian Y."/>
            <person name="Lian J."/>
            <person name="Yang J."/>
            <person name="Miao G."/>
            <person name="Liu S."/>
            <person name="Liang Z."/>
            <person name="Yan F."/>
            <person name="Li Y."/>
            <person name="Sun B."/>
            <person name="Zhang H."/>
            <person name="Zhang J."/>
            <person name="Zhu Y."/>
            <person name="Du M."/>
            <person name="Zhao Y."/>
            <person name="Schartl M."/>
            <person name="Tang Q."/>
            <person name="Wang J."/>
        </authorList>
    </citation>
    <scope>NUCLEOTIDE SEQUENCE</scope>
</reference>
<feature type="compositionally biased region" description="Polar residues" evidence="2">
    <location>
        <begin position="870"/>
        <end position="887"/>
    </location>
</feature>
<feature type="compositionally biased region" description="Polar residues" evidence="2">
    <location>
        <begin position="904"/>
        <end position="919"/>
    </location>
</feature>
<feature type="region of interest" description="Disordered" evidence="2">
    <location>
        <begin position="816"/>
        <end position="958"/>
    </location>
</feature>
<feature type="compositionally biased region" description="Low complexity" evidence="2">
    <location>
        <begin position="510"/>
        <end position="530"/>
    </location>
</feature>
<reference evidence="4" key="3">
    <citation type="submission" date="2025-09" db="UniProtKB">
        <authorList>
            <consortium name="Ensembl"/>
        </authorList>
    </citation>
    <scope>IDENTIFICATION</scope>
</reference>
<dbReference type="InterPro" id="IPR012461">
    <property type="entry name" value="SACK1"/>
</dbReference>
<accession>A0A3P8WRQ2</accession>
<evidence type="ECO:0000256" key="1">
    <source>
        <dbReference type="ARBA" id="ARBA00006937"/>
    </source>
</evidence>
<evidence type="ECO:0000313" key="5">
    <source>
        <dbReference type="Proteomes" id="UP000265120"/>
    </source>
</evidence>
<dbReference type="Gene3D" id="3.30.870.10">
    <property type="entry name" value="Endonuclease Chain A"/>
    <property type="match status" value="1"/>
</dbReference>
<feature type="region of interest" description="Disordered" evidence="2">
    <location>
        <begin position="1447"/>
        <end position="1474"/>
    </location>
</feature>
<feature type="compositionally biased region" description="Basic and acidic residues" evidence="2">
    <location>
        <begin position="857"/>
        <end position="869"/>
    </location>
</feature>
<feature type="region of interest" description="Disordered" evidence="2">
    <location>
        <begin position="278"/>
        <end position="299"/>
    </location>
</feature>
<feature type="compositionally biased region" description="Low complexity" evidence="2">
    <location>
        <begin position="609"/>
        <end position="627"/>
    </location>
</feature>
<protein>
    <submittedName>
        <fullName evidence="4">Mucin-5AC</fullName>
    </submittedName>
</protein>
<feature type="compositionally biased region" description="Pro residues" evidence="2">
    <location>
        <begin position="669"/>
        <end position="697"/>
    </location>
</feature>
<dbReference type="GO" id="GO:0019901">
    <property type="term" value="F:protein kinase binding"/>
    <property type="evidence" value="ECO:0007669"/>
    <property type="project" value="TreeGrafter"/>
</dbReference>
<feature type="compositionally biased region" description="Polar residues" evidence="2">
    <location>
        <begin position="1059"/>
        <end position="1074"/>
    </location>
</feature>
<dbReference type="InterPro" id="IPR050944">
    <property type="entry name" value="FAM83"/>
</dbReference>
<feature type="compositionally biased region" description="Basic and acidic residues" evidence="2">
    <location>
        <begin position="1465"/>
        <end position="1474"/>
    </location>
</feature>
<feature type="compositionally biased region" description="Polar residues" evidence="2">
    <location>
        <begin position="1281"/>
        <end position="1292"/>
    </location>
</feature>
<feature type="compositionally biased region" description="Low complexity" evidence="2">
    <location>
        <begin position="937"/>
        <end position="951"/>
    </location>
</feature>
<evidence type="ECO:0000256" key="2">
    <source>
        <dbReference type="SAM" id="MobiDB-lite"/>
    </source>
</evidence>
<keyword evidence="5" id="KW-1185">Reference proteome</keyword>
<feature type="region of interest" description="Disordered" evidence="2">
    <location>
        <begin position="1491"/>
        <end position="1517"/>
    </location>
</feature>
<dbReference type="PANTHER" id="PTHR16181:SF29">
    <property type="entry name" value="PROTEIN FAM83A-RELATED"/>
    <property type="match status" value="1"/>
</dbReference>
<dbReference type="SUPFAM" id="SSF56024">
    <property type="entry name" value="Phospholipase D/nuclease"/>
    <property type="match status" value="1"/>
</dbReference>
<feature type="compositionally biased region" description="Basic and acidic residues" evidence="2">
    <location>
        <begin position="1075"/>
        <end position="1092"/>
    </location>
</feature>
<feature type="compositionally biased region" description="Polar residues" evidence="2">
    <location>
        <begin position="319"/>
        <end position="331"/>
    </location>
</feature>
<evidence type="ECO:0000259" key="3">
    <source>
        <dbReference type="Pfam" id="PF07894"/>
    </source>
</evidence>
<feature type="compositionally biased region" description="Acidic residues" evidence="2">
    <location>
        <begin position="548"/>
        <end position="557"/>
    </location>
</feature>
<dbReference type="InParanoid" id="A0A3P8WRQ2"/>
<comment type="similarity">
    <text evidence="1">Belongs to the FAM83 family.</text>
</comment>
<feature type="compositionally biased region" description="Basic and acidic residues" evidence="2">
    <location>
        <begin position="1368"/>
        <end position="1386"/>
    </location>
</feature>
<feature type="compositionally biased region" description="Polar residues" evidence="2">
    <location>
        <begin position="561"/>
        <end position="600"/>
    </location>
</feature>
<dbReference type="Pfam" id="PF07894">
    <property type="entry name" value="SACK1"/>
    <property type="match status" value="1"/>
</dbReference>
<name>A0A3P8WRQ2_CYNSE</name>
<dbReference type="Proteomes" id="UP000265120">
    <property type="component" value="Chromosome 17"/>
</dbReference>
<proteinExistence type="inferred from homology"/>
<reference evidence="4" key="2">
    <citation type="submission" date="2025-08" db="UniProtKB">
        <authorList>
            <consortium name="Ensembl"/>
        </authorList>
    </citation>
    <scope>IDENTIFICATION</scope>
</reference>
<feature type="region of interest" description="Disordered" evidence="2">
    <location>
        <begin position="1223"/>
        <end position="1320"/>
    </location>
</feature>
<dbReference type="Ensembl" id="ENSCSET00000028558.1">
    <property type="protein sequence ID" value="ENSCSEP00000028181.1"/>
    <property type="gene ID" value="ENSCSEG00000018007.1"/>
</dbReference>
<dbReference type="PANTHER" id="PTHR16181">
    <property type="entry name" value="PROTEIN FAM83A-RELATED"/>
    <property type="match status" value="1"/>
</dbReference>
<dbReference type="OMA" id="SPACINY"/>
<feature type="compositionally biased region" description="Polar residues" evidence="2">
    <location>
        <begin position="628"/>
        <end position="656"/>
    </location>
</feature>